<accession>I0WGN1</accession>
<dbReference type="RefSeq" id="WP_008238077.1">
    <property type="nucleotide sequence ID" value="NZ_AJJU01000004.1"/>
</dbReference>
<dbReference type="STRING" id="946077.W5A_05013"/>
<dbReference type="InterPro" id="IPR029058">
    <property type="entry name" value="AB_hydrolase_fold"/>
</dbReference>
<dbReference type="EMBL" id="AJJU01000004">
    <property type="protein sequence ID" value="EID75547.1"/>
    <property type="molecule type" value="Genomic_DNA"/>
</dbReference>
<organism evidence="1 2">
    <name type="scientific">Imtechella halotolerans K1</name>
    <dbReference type="NCBI Taxonomy" id="946077"/>
    <lineage>
        <taxon>Bacteria</taxon>
        <taxon>Pseudomonadati</taxon>
        <taxon>Bacteroidota</taxon>
        <taxon>Flavobacteriia</taxon>
        <taxon>Flavobacteriales</taxon>
        <taxon>Flavobacteriaceae</taxon>
        <taxon>Imtechella</taxon>
    </lineage>
</organism>
<sequence>MKVGIRVIILMTFFSGFSQEMTLRKGAVIDNLTVSDTLTSTFALYLPTTFSSENPTPIVFVVDPQQRGKQALSLFLEAAEKYNFAIAAPNSISADTTLEENTRNFLVTFQRVSELLRLDSNHIYIAGHQQGGDVALVAPAFIKGINGLIISGTSMNPTQLMNMKNQFFGVISIIGIEDYRMIDLWSTRPWLTNLKKFNELYLVQEGSSWPLPQYLTKAMRSFQLQNVLKAKMPRVDSKLTEMYADDMAFGAELEAKGHYAQAMELYESMESDYKPLVDISSLKEHIKELKRNSTYKAQAATRTKAIQEEIYKRDEFMAFIEEDISSKNLSNLGWWYDTLDLLKKDEPNQEMAFMNKRLLAFVDALISDHLKKLVNEPKDDSHIFLWVLQIMLNEKRYESYKNIISLSAENSDYGTAYYYLEEMLKNGYKDEQGVYSIEHTAILRITPEFNELVKKYLGTSRY</sequence>
<reference evidence="1 2" key="1">
    <citation type="journal article" date="2012" name="J. Bacteriol.">
        <title>Genome Sequence of the Halotolerant Bacterium Imtechella halotolerans K1T.</title>
        <authorList>
            <person name="Kumar S."/>
            <person name="Vikram S."/>
            <person name="Subramanian S."/>
            <person name="Raghava G.P."/>
            <person name="Pinnaka A.K."/>
        </authorList>
    </citation>
    <scope>NUCLEOTIDE SEQUENCE [LARGE SCALE GENOMIC DNA]</scope>
    <source>
        <strain evidence="1 2">K1</strain>
    </source>
</reference>
<comment type="caution">
    <text evidence="1">The sequence shown here is derived from an EMBL/GenBank/DDBJ whole genome shotgun (WGS) entry which is preliminary data.</text>
</comment>
<dbReference type="SUPFAM" id="SSF53474">
    <property type="entry name" value="alpha/beta-Hydrolases"/>
    <property type="match status" value="1"/>
</dbReference>
<dbReference type="Proteomes" id="UP000005938">
    <property type="component" value="Unassembled WGS sequence"/>
</dbReference>
<keyword evidence="2" id="KW-1185">Reference proteome</keyword>
<gene>
    <name evidence="1" type="ORF">W5A_05013</name>
</gene>
<protein>
    <submittedName>
        <fullName evidence="1">Lipoprotein</fullName>
    </submittedName>
</protein>
<evidence type="ECO:0000313" key="1">
    <source>
        <dbReference type="EMBL" id="EID75547.1"/>
    </source>
</evidence>
<dbReference type="AlphaFoldDB" id="I0WGN1"/>
<dbReference type="Gene3D" id="3.40.50.1820">
    <property type="entry name" value="alpha/beta hydrolase"/>
    <property type="match status" value="1"/>
</dbReference>
<dbReference type="OrthoDB" id="1123157at2"/>
<keyword evidence="1" id="KW-0449">Lipoprotein</keyword>
<evidence type="ECO:0000313" key="2">
    <source>
        <dbReference type="Proteomes" id="UP000005938"/>
    </source>
</evidence>
<dbReference type="eggNOG" id="COG0400">
    <property type="taxonomic scope" value="Bacteria"/>
</dbReference>
<proteinExistence type="predicted"/>
<name>I0WGN1_9FLAO</name>